<evidence type="ECO:0000256" key="2">
    <source>
        <dbReference type="SAM" id="Phobius"/>
    </source>
</evidence>
<dbReference type="Gene3D" id="2.60.40.2180">
    <property type="match status" value="1"/>
</dbReference>
<dbReference type="EMBL" id="JAPFFF010000013">
    <property type="protein sequence ID" value="KAK8871646.1"/>
    <property type="molecule type" value="Genomic_DNA"/>
</dbReference>
<dbReference type="Gene3D" id="3.40.50.1820">
    <property type="entry name" value="alpha/beta hydrolase"/>
    <property type="match status" value="1"/>
</dbReference>
<dbReference type="Proteomes" id="UP001470230">
    <property type="component" value="Unassembled WGS sequence"/>
</dbReference>
<feature type="domain" description="Esterase Ig-like N-terminal" evidence="3">
    <location>
        <begin position="67"/>
        <end position="184"/>
    </location>
</feature>
<evidence type="ECO:0000313" key="4">
    <source>
        <dbReference type="EMBL" id="KAK8871646.1"/>
    </source>
</evidence>
<accession>A0ABR2J263</accession>
<gene>
    <name evidence="4" type="ORF">M9Y10_007383</name>
</gene>
<keyword evidence="1" id="KW-0732">Signal</keyword>
<protein>
    <recommendedName>
        <fullName evidence="3">Esterase Ig-like N-terminal domain-containing protein</fullName>
    </recommendedName>
</protein>
<feature type="transmembrane region" description="Helical" evidence="2">
    <location>
        <begin position="29"/>
        <end position="54"/>
    </location>
</feature>
<keyword evidence="2" id="KW-1133">Transmembrane helix</keyword>
<dbReference type="Pfam" id="PF18435">
    <property type="entry name" value="EstA_Ig_like"/>
    <property type="match status" value="1"/>
</dbReference>
<keyword evidence="2" id="KW-0472">Membrane</keyword>
<organism evidence="4 5">
    <name type="scientific">Tritrichomonas musculus</name>
    <dbReference type="NCBI Taxonomy" id="1915356"/>
    <lineage>
        <taxon>Eukaryota</taxon>
        <taxon>Metamonada</taxon>
        <taxon>Parabasalia</taxon>
        <taxon>Tritrichomonadida</taxon>
        <taxon>Tritrichomonadidae</taxon>
        <taxon>Tritrichomonas</taxon>
    </lineage>
</organism>
<dbReference type="InterPro" id="IPR050955">
    <property type="entry name" value="Plant_Biomass_Hydrol_Est"/>
</dbReference>
<keyword evidence="5" id="KW-1185">Reference proteome</keyword>
<dbReference type="SUPFAM" id="SSF53474">
    <property type="entry name" value="alpha/beta-Hydrolases"/>
    <property type="match status" value="1"/>
</dbReference>
<name>A0ABR2J263_9EUKA</name>
<dbReference type="InterPro" id="IPR041172">
    <property type="entry name" value="EstA_Ig-like_N"/>
</dbReference>
<proteinExistence type="predicted"/>
<dbReference type="PANTHER" id="PTHR43037">
    <property type="entry name" value="UNNAMED PRODUCT-RELATED"/>
    <property type="match status" value="1"/>
</dbReference>
<dbReference type="PANTHER" id="PTHR43037:SF1">
    <property type="entry name" value="BLL1128 PROTEIN"/>
    <property type="match status" value="1"/>
</dbReference>
<reference evidence="4 5" key="1">
    <citation type="submission" date="2024-04" db="EMBL/GenBank/DDBJ databases">
        <title>Tritrichomonas musculus Genome.</title>
        <authorList>
            <person name="Alves-Ferreira E."/>
            <person name="Grigg M."/>
            <person name="Lorenzi H."/>
            <person name="Galac M."/>
        </authorList>
    </citation>
    <scope>NUCLEOTIDE SEQUENCE [LARGE SCALE GENOMIC DNA]</scope>
    <source>
        <strain evidence="4 5">EAF2021</strain>
    </source>
</reference>
<evidence type="ECO:0000259" key="3">
    <source>
        <dbReference type="Pfam" id="PF18435"/>
    </source>
</evidence>
<comment type="caution">
    <text evidence="4">The sequence shown here is derived from an EMBL/GenBank/DDBJ whole genome shotgun (WGS) entry which is preliminary data.</text>
</comment>
<sequence>MNNDMWQQLNENDENKKSCCSLQNRKSRVVLIVVLSVLALIGVAVLIACLLLFLKIDKTPIDHDDLNITLIAEVFPDGQRLTAIGINYVSKEKPDQEYIIDNSKLNDKSFSVQERNITSIHSATSLNYPHHVENGKFIIIELNPKDYGAPLIYEVRETNFQGRKNVTLHMQQLSDIELVNGQIISKSSKIYTNDPDINKSVNIIIDDFVTRQYINETNPNENLSYNLFIPKSLRNQDSNNSNDEKYPLVLFMHDASIKCNDTRMTLFQGVGATVWATDDEQQKRESFVVAPCFNEVIVDDNFQHTGQYSCIIPMLNDLINNQFKGRIDTGRLYTTGQSMGCMTSISLMCENPNYFASGMFVAGQWDVTVMEALLNQTFWILCSEADMKAPAQNDKAMENLERLGAKISRARWYGNATEEEKEKSVVDILKEGNDKMYVKFVNHTVMPDDIPYRPSDEHMYTWKVAYLIDGVREWLFNNHLN</sequence>
<dbReference type="InterPro" id="IPR029058">
    <property type="entry name" value="AB_hydrolase_fold"/>
</dbReference>
<evidence type="ECO:0000256" key="1">
    <source>
        <dbReference type="ARBA" id="ARBA00022729"/>
    </source>
</evidence>
<evidence type="ECO:0000313" key="5">
    <source>
        <dbReference type="Proteomes" id="UP001470230"/>
    </source>
</evidence>
<keyword evidence="2" id="KW-0812">Transmembrane</keyword>